<dbReference type="PANTHER" id="PTHR36505:SF1">
    <property type="entry name" value="BLR1072 PROTEIN"/>
    <property type="match status" value="1"/>
</dbReference>
<dbReference type="Gene3D" id="2.30.30.240">
    <property type="entry name" value="PRC-barrel domain"/>
    <property type="match status" value="1"/>
</dbReference>
<proteinExistence type="predicted"/>
<evidence type="ECO:0000256" key="1">
    <source>
        <dbReference type="SAM" id="MobiDB-lite"/>
    </source>
</evidence>
<protein>
    <recommendedName>
        <fullName evidence="2">PRC-barrel domain-containing protein</fullName>
    </recommendedName>
</protein>
<feature type="region of interest" description="Disordered" evidence="1">
    <location>
        <begin position="120"/>
        <end position="149"/>
    </location>
</feature>
<accession>A0A1W6ZQL2</accession>
<feature type="compositionally biased region" description="Basic and acidic residues" evidence="1">
    <location>
        <begin position="140"/>
        <end position="149"/>
    </location>
</feature>
<feature type="domain" description="PRC-barrel" evidence="2">
    <location>
        <begin position="44"/>
        <end position="106"/>
    </location>
</feature>
<evidence type="ECO:0000313" key="4">
    <source>
        <dbReference type="Proteomes" id="UP000194137"/>
    </source>
</evidence>
<dbReference type="Pfam" id="PF05239">
    <property type="entry name" value="PRC"/>
    <property type="match status" value="1"/>
</dbReference>
<feature type="region of interest" description="Disordered" evidence="1">
    <location>
        <begin position="1"/>
        <end position="31"/>
    </location>
</feature>
<evidence type="ECO:0000259" key="2">
    <source>
        <dbReference type="Pfam" id="PF05239"/>
    </source>
</evidence>
<feature type="compositionally biased region" description="Basic residues" evidence="1">
    <location>
        <begin position="129"/>
        <end position="139"/>
    </location>
</feature>
<dbReference type="InterPro" id="IPR027275">
    <property type="entry name" value="PRC-brl_dom"/>
</dbReference>
<dbReference type="PANTHER" id="PTHR36505">
    <property type="entry name" value="BLR1072 PROTEIN"/>
    <property type="match status" value="1"/>
</dbReference>
<dbReference type="KEGG" id="psin:CAK95_11615"/>
<dbReference type="AlphaFoldDB" id="A0A1W6ZQL2"/>
<feature type="compositionally biased region" description="Low complexity" evidence="1">
    <location>
        <begin position="15"/>
        <end position="30"/>
    </location>
</feature>
<sequence length="149" mass="16287">MSQSNQPGAAVSPKAQTTTQPAAAGTASQQEVSFFTNAEPNTWRASKLIGMDVYGANNQDIGEINDVLADRNGQIRGLILDVGRFLGALCSRRGRGAIPRRAIDKGQFAVMLADRHRGSPILRPERSRGYPRRSCRPRHGAGENRARRY</sequence>
<organism evidence="3 4">
    <name type="scientific">Pseudorhodoplanes sinuspersici</name>
    <dbReference type="NCBI Taxonomy" id="1235591"/>
    <lineage>
        <taxon>Bacteria</taxon>
        <taxon>Pseudomonadati</taxon>
        <taxon>Pseudomonadota</taxon>
        <taxon>Alphaproteobacteria</taxon>
        <taxon>Hyphomicrobiales</taxon>
        <taxon>Pseudorhodoplanes</taxon>
    </lineage>
</organism>
<name>A0A1W6ZQL2_9HYPH</name>
<dbReference type="InterPro" id="IPR011033">
    <property type="entry name" value="PRC_barrel-like_sf"/>
</dbReference>
<dbReference type="STRING" id="1235591.CAK95_11615"/>
<dbReference type="SUPFAM" id="SSF50346">
    <property type="entry name" value="PRC-barrel domain"/>
    <property type="match status" value="1"/>
</dbReference>
<reference evidence="3 4" key="1">
    <citation type="submission" date="2017-05" db="EMBL/GenBank/DDBJ databases">
        <title>Full genome sequence of Pseudorhodoplanes sinuspersici.</title>
        <authorList>
            <person name="Dastgheib S.M.M."/>
            <person name="Shavandi M."/>
            <person name="Tirandaz H."/>
        </authorList>
    </citation>
    <scope>NUCLEOTIDE SEQUENCE [LARGE SCALE GENOMIC DNA]</scope>
    <source>
        <strain evidence="3 4">RIPI110</strain>
    </source>
</reference>
<evidence type="ECO:0000313" key="3">
    <source>
        <dbReference type="EMBL" id="ARP99659.1"/>
    </source>
</evidence>
<dbReference type="Proteomes" id="UP000194137">
    <property type="component" value="Chromosome"/>
</dbReference>
<keyword evidence="4" id="KW-1185">Reference proteome</keyword>
<dbReference type="EMBL" id="CP021112">
    <property type="protein sequence ID" value="ARP99659.1"/>
    <property type="molecule type" value="Genomic_DNA"/>
</dbReference>
<gene>
    <name evidence="3" type="ORF">CAK95_11615</name>
</gene>